<dbReference type="Gene3D" id="3.40.30.10">
    <property type="entry name" value="Glutaredoxin"/>
    <property type="match status" value="1"/>
</dbReference>
<dbReference type="InterPro" id="IPR004046">
    <property type="entry name" value="GST_C"/>
</dbReference>
<dbReference type="GO" id="GO:0016740">
    <property type="term" value="F:transferase activity"/>
    <property type="evidence" value="ECO:0007669"/>
    <property type="project" value="UniProtKB-KW"/>
</dbReference>
<evidence type="ECO:0000259" key="3">
    <source>
        <dbReference type="PROSITE" id="PS50405"/>
    </source>
</evidence>
<dbReference type="InterPro" id="IPR004045">
    <property type="entry name" value="Glutathione_S-Trfase_N"/>
</dbReference>
<name>A0A4Y8RQB3_9HYPH</name>
<dbReference type="SFLD" id="SFLDG01151">
    <property type="entry name" value="Main.2:_Nu-like"/>
    <property type="match status" value="1"/>
</dbReference>
<dbReference type="InterPro" id="IPR036282">
    <property type="entry name" value="Glutathione-S-Trfase_C_sf"/>
</dbReference>
<keyword evidence="5" id="KW-1185">Reference proteome</keyword>
<dbReference type="CDD" id="cd03048">
    <property type="entry name" value="GST_N_Ure2p_like"/>
    <property type="match status" value="1"/>
</dbReference>
<dbReference type="PROSITE" id="PS50404">
    <property type="entry name" value="GST_NTER"/>
    <property type="match status" value="1"/>
</dbReference>
<evidence type="ECO:0000313" key="4">
    <source>
        <dbReference type="EMBL" id="TFF24974.1"/>
    </source>
</evidence>
<dbReference type="EMBL" id="SOZD01000002">
    <property type="protein sequence ID" value="TFF24974.1"/>
    <property type="molecule type" value="Genomic_DNA"/>
</dbReference>
<dbReference type="InterPro" id="IPR036249">
    <property type="entry name" value="Thioredoxin-like_sf"/>
</dbReference>
<feature type="domain" description="GST C-terminal" evidence="3">
    <location>
        <begin position="87"/>
        <end position="213"/>
    </location>
</feature>
<gene>
    <name evidence="4" type="ORF">E3C22_06205</name>
</gene>
<accession>A0A4Y8RQB3</accession>
<dbReference type="PANTHER" id="PTHR44051:SF19">
    <property type="entry name" value="DISULFIDE-BOND OXIDOREDUCTASE YFCG"/>
    <property type="match status" value="1"/>
</dbReference>
<reference evidence="4 5" key="1">
    <citation type="submission" date="2019-03" db="EMBL/GenBank/DDBJ databases">
        <title>Jiella endophytica sp. nov., a novel endophytic bacterium isolated from root of Ficus microcarpa Linn. f.</title>
        <authorList>
            <person name="Tuo L."/>
        </authorList>
    </citation>
    <scope>NUCLEOTIDE SEQUENCE [LARGE SCALE GENOMIC DNA]</scope>
    <source>
        <strain evidence="4 5">CBS5Q-3</strain>
    </source>
</reference>
<feature type="domain" description="GST N-terminal" evidence="2">
    <location>
        <begin position="1"/>
        <end position="84"/>
    </location>
</feature>
<dbReference type="PANTHER" id="PTHR44051">
    <property type="entry name" value="GLUTATHIONE S-TRANSFERASE-RELATED"/>
    <property type="match status" value="1"/>
</dbReference>
<dbReference type="RefSeq" id="WP_134761144.1">
    <property type="nucleotide sequence ID" value="NZ_SOZD01000002.1"/>
</dbReference>
<evidence type="ECO:0000256" key="1">
    <source>
        <dbReference type="RuleBase" id="RU003494"/>
    </source>
</evidence>
<dbReference type="PROSITE" id="PS50405">
    <property type="entry name" value="GST_CTER"/>
    <property type="match status" value="1"/>
</dbReference>
<dbReference type="Pfam" id="PF02798">
    <property type="entry name" value="GST_N"/>
    <property type="match status" value="1"/>
</dbReference>
<organism evidence="4 5">
    <name type="scientific">Jiella endophytica</name>
    <dbReference type="NCBI Taxonomy" id="2558362"/>
    <lineage>
        <taxon>Bacteria</taxon>
        <taxon>Pseudomonadati</taxon>
        <taxon>Pseudomonadota</taxon>
        <taxon>Alphaproteobacteria</taxon>
        <taxon>Hyphomicrobiales</taxon>
        <taxon>Aurantimonadaceae</taxon>
        <taxon>Jiella</taxon>
    </lineage>
</organism>
<dbReference type="InterPro" id="IPR010987">
    <property type="entry name" value="Glutathione-S-Trfase_C-like"/>
</dbReference>
<sequence>MIDLYTWQTPNGEKPVVMLEECGLDYRLQMIDLSSGEQKTPEFLAINPNGKIPALVETIGGVPHAVFESGAILVYLAEKTGKFLPASGPARYDTLSWTFFQVGGIGPMLGQWHHFDAAAPEKIPYAIERYRKESLRLLGVLDDRLKGRDFLAGDYSIADIIHFGWVRAGLSGLKNDSAAELTSLAAWVERVGSRPAAKRAIEKLDQAKRAKTG</sequence>
<comment type="caution">
    <text evidence="4">The sequence shown here is derived from an EMBL/GenBank/DDBJ whole genome shotgun (WGS) entry which is preliminary data.</text>
</comment>
<comment type="similarity">
    <text evidence="1">Belongs to the GST superfamily.</text>
</comment>
<evidence type="ECO:0000313" key="5">
    <source>
        <dbReference type="Proteomes" id="UP000298179"/>
    </source>
</evidence>
<dbReference type="Gene3D" id="1.20.1050.10">
    <property type="match status" value="1"/>
</dbReference>
<protein>
    <submittedName>
        <fullName evidence="4">Glutathione S-transferase</fullName>
    </submittedName>
</protein>
<dbReference type="SFLD" id="SFLDS00019">
    <property type="entry name" value="Glutathione_Transferase_(cytos"/>
    <property type="match status" value="1"/>
</dbReference>
<keyword evidence="4" id="KW-0808">Transferase</keyword>
<dbReference type="SUPFAM" id="SSF47616">
    <property type="entry name" value="GST C-terminal domain-like"/>
    <property type="match status" value="1"/>
</dbReference>
<proteinExistence type="inferred from homology"/>
<dbReference type="AlphaFoldDB" id="A0A4Y8RQB3"/>
<dbReference type="Proteomes" id="UP000298179">
    <property type="component" value="Unassembled WGS sequence"/>
</dbReference>
<dbReference type="OrthoDB" id="9803562at2"/>
<evidence type="ECO:0000259" key="2">
    <source>
        <dbReference type="PROSITE" id="PS50404"/>
    </source>
</evidence>
<dbReference type="InterPro" id="IPR040079">
    <property type="entry name" value="Glutathione_S-Trfase"/>
</dbReference>
<dbReference type="SUPFAM" id="SSF52833">
    <property type="entry name" value="Thioredoxin-like"/>
    <property type="match status" value="1"/>
</dbReference>
<dbReference type="Pfam" id="PF00043">
    <property type="entry name" value="GST_C"/>
    <property type="match status" value="1"/>
</dbReference>
<dbReference type="SFLD" id="SFLDG00358">
    <property type="entry name" value="Main_(cytGST)"/>
    <property type="match status" value="1"/>
</dbReference>